<accession>F8P948</accession>
<dbReference type="GO" id="GO:0005506">
    <property type="term" value="F:iron ion binding"/>
    <property type="evidence" value="ECO:0007669"/>
    <property type="project" value="InterPro"/>
</dbReference>
<dbReference type="GO" id="GO:0004497">
    <property type="term" value="F:monooxygenase activity"/>
    <property type="evidence" value="ECO:0007669"/>
    <property type="project" value="UniProtKB-KW"/>
</dbReference>
<keyword evidence="6 10" id="KW-0560">Oxidoreductase</keyword>
<evidence type="ECO:0008006" key="12">
    <source>
        <dbReference type="Google" id="ProtNLM"/>
    </source>
</evidence>
<evidence type="ECO:0000256" key="8">
    <source>
        <dbReference type="ARBA" id="ARBA00023033"/>
    </source>
</evidence>
<dbReference type="OrthoDB" id="2789670at2759"/>
<evidence type="ECO:0000256" key="7">
    <source>
        <dbReference type="ARBA" id="ARBA00023004"/>
    </source>
</evidence>
<dbReference type="GO" id="GO:0016705">
    <property type="term" value="F:oxidoreductase activity, acting on paired donors, with incorporation or reduction of molecular oxygen"/>
    <property type="evidence" value="ECO:0007669"/>
    <property type="project" value="InterPro"/>
</dbReference>
<dbReference type="InterPro" id="IPR036396">
    <property type="entry name" value="Cyt_P450_sf"/>
</dbReference>
<evidence type="ECO:0000256" key="2">
    <source>
        <dbReference type="ARBA" id="ARBA00005179"/>
    </source>
</evidence>
<dbReference type="InterPro" id="IPR001128">
    <property type="entry name" value="Cyt_P450"/>
</dbReference>
<dbReference type="Gene3D" id="1.10.630.10">
    <property type="entry name" value="Cytochrome P450"/>
    <property type="match status" value="1"/>
</dbReference>
<dbReference type="EMBL" id="GL945441">
    <property type="protein sequence ID" value="EGO20177.1"/>
    <property type="molecule type" value="Genomic_DNA"/>
</dbReference>
<dbReference type="InterPro" id="IPR002401">
    <property type="entry name" value="Cyt_P450_E_grp-I"/>
</dbReference>
<evidence type="ECO:0000256" key="3">
    <source>
        <dbReference type="ARBA" id="ARBA00010617"/>
    </source>
</evidence>
<dbReference type="PRINTS" id="PR00463">
    <property type="entry name" value="EP450I"/>
</dbReference>
<dbReference type="GO" id="GO:0020037">
    <property type="term" value="F:heme binding"/>
    <property type="evidence" value="ECO:0007669"/>
    <property type="project" value="InterPro"/>
</dbReference>
<keyword evidence="5 9" id="KW-0479">Metal-binding</keyword>
<dbReference type="AlphaFoldDB" id="F8P948"/>
<sequence length="518" mass="58877">MEGSMLRSFAGGLLALIGYVAWRSYSSSRRKLPPGPRPDPIIGNLRQFPRHSQEKGFKAWGDQYGDVVYVQVLGQGMLVLNSMRAARDLLEKRSAHYSDRPRLVALGELMGWELVLTQMPYGDRFKRHRRLFQDHFSRSMVQSFRPIQTQEVHNLLNGLITRPEWFQTHVRRFAAGTIMQIAYGHVVHSVEDPYVKLSDDALAATINYGAPGCALVDMVPALKHWPLWMPGAGFKRRTQEIRQLVRAMVETPFEMVKRKMKTGTCPPCFTSSLLENYQKTFGNVDAADAEEDIKGAAGVLYGAGSDTIASSLNTFILAMVMHPDVYAKAQEELDRVVGPSRLPDLEDRPDLPYLNSVLKEVHRWNPPIPLGMPHKLMAKDDDYRGYFIPKDTMVFSNIWAMMNDSEIYPEPHRFRPERYLEMTDEEAERHDPREAVFGFGRRLCPGKLFADTGFFLAASRITATLDLLAVLDENGRLPCARFTGDIVRYPSPFKCIIKPRSESCRQLILEEDHQAANI</sequence>
<dbReference type="Pfam" id="PF00067">
    <property type="entry name" value="p450"/>
    <property type="match status" value="1"/>
</dbReference>
<name>F8P948_SERL9</name>
<dbReference type="InterPro" id="IPR017972">
    <property type="entry name" value="Cyt_P450_CS"/>
</dbReference>
<evidence type="ECO:0000256" key="10">
    <source>
        <dbReference type="RuleBase" id="RU000461"/>
    </source>
</evidence>
<dbReference type="PROSITE" id="PS00086">
    <property type="entry name" value="CYTOCHROME_P450"/>
    <property type="match status" value="1"/>
</dbReference>
<keyword evidence="8 10" id="KW-0503">Monooxygenase</keyword>
<comment type="similarity">
    <text evidence="3 10">Belongs to the cytochrome P450 family.</text>
</comment>
<comment type="cofactor">
    <cofactor evidence="1 9">
        <name>heme</name>
        <dbReference type="ChEBI" id="CHEBI:30413"/>
    </cofactor>
</comment>
<dbReference type="HOGENOM" id="CLU_001570_2_3_1"/>
<dbReference type="GeneID" id="18821008"/>
<gene>
    <name evidence="11" type="ORF">SERLADRAFT_477539</name>
</gene>
<evidence type="ECO:0000256" key="9">
    <source>
        <dbReference type="PIRSR" id="PIRSR602401-1"/>
    </source>
</evidence>
<keyword evidence="7 9" id="KW-0408">Iron</keyword>
<evidence type="ECO:0000256" key="5">
    <source>
        <dbReference type="ARBA" id="ARBA00022723"/>
    </source>
</evidence>
<keyword evidence="4 9" id="KW-0349">Heme</keyword>
<evidence type="ECO:0000313" key="11">
    <source>
        <dbReference type="EMBL" id="EGO20177.1"/>
    </source>
</evidence>
<dbReference type="InterPro" id="IPR050364">
    <property type="entry name" value="Cytochrome_P450_fung"/>
</dbReference>
<dbReference type="Proteomes" id="UP000008064">
    <property type="component" value="Unassembled WGS sequence"/>
</dbReference>
<evidence type="ECO:0000256" key="1">
    <source>
        <dbReference type="ARBA" id="ARBA00001971"/>
    </source>
</evidence>
<dbReference type="SUPFAM" id="SSF48264">
    <property type="entry name" value="Cytochrome P450"/>
    <property type="match status" value="1"/>
</dbReference>
<evidence type="ECO:0000256" key="4">
    <source>
        <dbReference type="ARBA" id="ARBA00022617"/>
    </source>
</evidence>
<feature type="binding site" description="axial binding residue" evidence="9">
    <location>
        <position position="444"/>
    </location>
    <ligand>
        <name>heme</name>
        <dbReference type="ChEBI" id="CHEBI:30413"/>
    </ligand>
    <ligandPart>
        <name>Fe</name>
        <dbReference type="ChEBI" id="CHEBI:18248"/>
    </ligandPart>
</feature>
<dbReference type="PANTHER" id="PTHR46300">
    <property type="entry name" value="P450, PUTATIVE (EUROFUNG)-RELATED-RELATED"/>
    <property type="match status" value="1"/>
</dbReference>
<dbReference type="RefSeq" id="XP_007322922.1">
    <property type="nucleotide sequence ID" value="XM_007322860.1"/>
</dbReference>
<proteinExistence type="inferred from homology"/>
<evidence type="ECO:0000256" key="6">
    <source>
        <dbReference type="ARBA" id="ARBA00023002"/>
    </source>
</evidence>
<reference evidence="11" key="1">
    <citation type="submission" date="2011-04" db="EMBL/GenBank/DDBJ databases">
        <title>Evolution of plant cell wall degrading machinery underlies the functional diversity of forest fungi.</title>
        <authorList>
            <consortium name="US DOE Joint Genome Institute (JGI-PGF)"/>
            <person name="Eastwood D.C."/>
            <person name="Floudas D."/>
            <person name="Binder M."/>
            <person name="Majcherczyk A."/>
            <person name="Schneider P."/>
            <person name="Aerts A."/>
            <person name="Asiegbu F.O."/>
            <person name="Baker S.E."/>
            <person name="Barry K."/>
            <person name="Bendiksby M."/>
            <person name="Blumentritt M."/>
            <person name="Coutinho P.M."/>
            <person name="Cullen D."/>
            <person name="Cullen D."/>
            <person name="Gathman A."/>
            <person name="Goodell B."/>
            <person name="Henrissat B."/>
            <person name="Ihrmark K."/>
            <person name="Kauserud H."/>
            <person name="Kohler A."/>
            <person name="LaButti K."/>
            <person name="Lapidus A."/>
            <person name="Lavin J.L."/>
            <person name="Lee Y.-H."/>
            <person name="Lindquist E."/>
            <person name="Lilly W."/>
            <person name="Lucas S."/>
            <person name="Morin E."/>
            <person name="Murat C."/>
            <person name="Oguiza J.A."/>
            <person name="Park J."/>
            <person name="Pisabarro A.G."/>
            <person name="Riley R."/>
            <person name="Rosling A."/>
            <person name="Salamov A."/>
            <person name="Schmidt O."/>
            <person name="Schmutz J."/>
            <person name="Skrede I."/>
            <person name="Stenlid J."/>
            <person name="Wiebenga A."/>
            <person name="Xie X."/>
            <person name="Kues U."/>
            <person name="Hibbett D.S."/>
            <person name="Hoffmeister D."/>
            <person name="Hogberg N."/>
            <person name="Martin F."/>
            <person name="Grigoriev I.V."/>
            <person name="Watkinson S.C."/>
        </authorList>
    </citation>
    <scope>NUCLEOTIDE SEQUENCE</scope>
    <source>
        <strain evidence="11">S7.9</strain>
    </source>
</reference>
<dbReference type="KEGG" id="sla:SERLADRAFT_477539"/>
<comment type="pathway">
    <text evidence="2">Secondary metabolite biosynthesis.</text>
</comment>
<dbReference type="PANTHER" id="PTHR46300:SF7">
    <property type="entry name" value="P450, PUTATIVE (EUROFUNG)-RELATED"/>
    <property type="match status" value="1"/>
</dbReference>
<protein>
    <recommendedName>
        <fullName evidence="12">Cytochrome P450</fullName>
    </recommendedName>
</protein>
<organism>
    <name type="scientific">Serpula lacrymans var. lacrymans (strain S7.9)</name>
    <name type="common">Dry rot fungus</name>
    <dbReference type="NCBI Taxonomy" id="578457"/>
    <lineage>
        <taxon>Eukaryota</taxon>
        <taxon>Fungi</taxon>
        <taxon>Dikarya</taxon>
        <taxon>Basidiomycota</taxon>
        <taxon>Agaricomycotina</taxon>
        <taxon>Agaricomycetes</taxon>
        <taxon>Agaricomycetidae</taxon>
        <taxon>Boletales</taxon>
        <taxon>Coniophorineae</taxon>
        <taxon>Serpulaceae</taxon>
        <taxon>Serpula</taxon>
    </lineage>
</organism>
<dbReference type="CDD" id="cd11065">
    <property type="entry name" value="CYP64-like"/>
    <property type="match status" value="1"/>
</dbReference>